<evidence type="ECO:0000313" key="4">
    <source>
        <dbReference type="Proteomes" id="UP001140206"/>
    </source>
</evidence>
<dbReference type="EMBL" id="JAMFTS010000005">
    <property type="protein sequence ID" value="KAJ4745340.1"/>
    <property type="molecule type" value="Genomic_DNA"/>
</dbReference>
<dbReference type="Proteomes" id="UP001140206">
    <property type="component" value="Chromosome 2"/>
</dbReference>
<feature type="domain" description="F-box" evidence="1">
    <location>
        <begin position="21"/>
        <end position="61"/>
    </location>
</feature>
<name>A0AAV8BQ82_9POAL</name>
<dbReference type="SMART" id="SM00256">
    <property type="entry name" value="FBOX"/>
    <property type="match status" value="1"/>
</dbReference>
<organism evidence="2 4">
    <name type="scientific">Rhynchospora pubera</name>
    <dbReference type="NCBI Taxonomy" id="906938"/>
    <lineage>
        <taxon>Eukaryota</taxon>
        <taxon>Viridiplantae</taxon>
        <taxon>Streptophyta</taxon>
        <taxon>Embryophyta</taxon>
        <taxon>Tracheophyta</taxon>
        <taxon>Spermatophyta</taxon>
        <taxon>Magnoliopsida</taxon>
        <taxon>Liliopsida</taxon>
        <taxon>Poales</taxon>
        <taxon>Cyperaceae</taxon>
        <taxon>Cyperoideae</taxon>
        <taxon>Rhynchosporeae</taxon>
        <taxon>Rhynchospora</taxon>
    </lineage>
</organism>
<dbReference type="SUPFAM" id="SSF81383">
    <property type="entry name" value="F-box domain"/>
    <property type="match status" value="1"/>
</dbReference>
<keyword evidence="4" id="KW-1185">Reference proteome</keyword>
<reference evidence="2" key="1">
    <citation type="submission" date="2022-08" db="EMBL/GenBank/DDBJ databases">
        <authorList>
            <person name="Marques A."/>
        </authorList>
    </citation>
    <scope>NUCLEOTIDE SEQUENCE</scope>
    <source>
        <strain evidence="2">RhyPub2mFocal</strain>
        <tissue evidence="2">Leaves</tissue>
    </source>
</reference>
<dbReference type="Pfam" id="PF24758">
    <property type="entry name" value="LRR_At5g56370"/>
    <property type="match status" value="1"/>
</dbReference>
<accession>A0AAV8BQ82</accession>
<dbReference type="PANTHER" id="PTHR31639:SF285">
    <property type="entry name" value="OS01G0730200 PROTEIN"/>
    <property type="match status" value="1"/>
</dbReference>
<dbReference type="Pfam" id="PF00646">
    <property type="entry name" value="F-box"/>
    <property type="match status" value="1"/>
</dbReference>
<dbReference type="InterPro" id="IPR036047">
    <property type="entry name" value="F-box-like_dom_sf"/>
</dbReference>
<dbReference type="InterPro" id="IPR001810">
    <property type="entry name" value="F-box_dom"/>
</dbReference>
<dbReference type="Gene3D" id="3.80.10.10">
    <property type="entry name" value="Ribonuclease Inhibitor"/>
    <property type="match status" value="1"/>
</dbReference>
<evidence type="ECO:0000313" key="2">
    <source>
        <dbReference type="EMBL" id="KAJ4745340.1"/>
    </source>
</evidence>
<dbReference type="Proteomes" id="UP001140206">
    <property type="component" value="Chromosome 5"/>
</dbReference>
<dbReference type="InterPro" id="IPR032675">
    <property type="entry name" value="LRR_dom_sf"/>
</dbReference>
<comment type="caution">
    <text evidence="2">The sequence shown here is derived from an EMBL/GenBank/DDBJ whole genome shotgun (WGS) entry which is preliminary data.</text>
</comment>
<dbReference type="PANTHER" id="PTHR31639">
    <property type="entry name" value="F-BOX PROTEIN-LIKE"/>
    <property type="match status" value="1"/>
</dbReference>
<dbReference type="InterPro" id="IPR055411">
    <property type="entry name" value="LRR_FXL15/At3g58940/PEG3-like"/>
</dbReference>
<dbReference type="SUPFAM" id="SSF52047">
    <property type="entry name" value="RNI-like"/>
    <property type="match status" value="1"/>
</dbReference>
<sequence length="431" mass="49174">MDGPQPQRVSCNVNLDYISNLPADLKEKILVKLPVKEAVKTSILSSKWKDAWTSIRSLVFEENSPEYMTIRLVDNVLIFHLGPILEFRLVSEHACNEAISRWMLILSRNKIRYLDLRFNGHERCKIPSRLFSCLALERVILSECIINVPQSFQGFKLLHTLSLSSFNLSGITTIANLVSGCPLLERLRLYFFVQQGCLHIIAPNLRDLHILGECHDLCLETPKLVSGCIYLNISNGDHKKFLIANSRKESNIKKALGCLPNIQELHIDAEFIDYLAMGPISENPPTIFNCLTEISLAVYCSDREEIAAALCLFKSAPILNVLNIEFLDWRGEDQLQGQPFWKLKATKDFLFKCLQTLNIMYLQDTNLSSRRDESMLEFAELVLGIAPVLEKLKIIDYEDPTVYRTKLDCFPKLSEKAEFVFVQRSEDGDLV</sequence>
<dbReference type="AlphaFoldDB" id="A0AAV8BQ82"/>
<evidence type="ECO:0000259" key="1">
    <source>
        <dbReference type="SMART" id="SM00256"/>
    </source>
</evidence>
<gene>
    <name evidence="3" type="ORF">LUZ62_052808</name>
    <name evidence="2" type="ORF">LUZ62_079745</name>
</gene>
<evidence type="ECO:0000313" key="3">
    <source>
        <dbReference type="EMBL" id="KAJ4801562.1"/>
    </source>
</evidence>
<proteinExistence type="predicted"/>
<dbReference type="EMBL" id="JAMFTS010000002">
    <property type="protein sequence ID" value="KAJ4801562.1"/>
    <property type="molecule type" value="Genomic_DNA"/>
</dbReference>
<protein>
    <submittedName>
        <fullName evidence="2">F-box/RNI/FBD-like domain protein</fullName>
    </submittedName>
</protein>